<name>W2CUI6_9BACT</name>
<feature type="non-terminal residue" evidence="4">
    <location>
        <position position="182"/>
    </location>
</feature>
<evidence type="ECO:0000256" key="1">
    <source>
        <dbReference type="ARBA" id="ARBA00023125"/>
    </source>
</evidence>
<dbReference type="Pfam" id="PF13102">
    <property type="entry name" value="Phage_int_SAM_5"/>
    <property type="match status" value="1"/>
</dbReference>
<feature type="domain" description="Arm DNA-binding" evidence="3">
    <location>
        <begin position="2"/>
        <end position="61"/>
    </location>
</feature>
<keyword evidence="1" id="KW-0238">DNA-binding</keyword>
<organism evidence="4 5">
    <name type="scientific">Tannerella sp. oral taxon BU063 isolate Cell 6/7/9</name>
    <dbReference type="NCBI Taxonomy" id="1411021"/>
    <lineage>
        <taxon>Bacteria</taxon>
        <taxon>Pseudomonadati</taxon>
        <taxon>Bacteroidota</taxon>
        <taxon>Bacteroidia</taxon>
        <taxon>Bacteroidales</taxon>
        <taxon>Tannerellaceae</taxon>
        <taxon>Tannerella</taxon>
    </lineage>
</organism>
<evidence type="ECO:0000313" key="4">
    <source>
        <dbReference type="EMBL" id="ETK10815.1"/>
    </source>
</evidence>
<dbReference type="Proteomes" id="UP000018874">
    <property type="component" value="Unassembled WGS sequence"/>
</dbReference>
<protein>
    <submittedName>
        <fullName evidence="4">Uncharacterized protein</fullName>
    </submittedName>
</protein>
<comment type="caution">
    <text evidence="4">The sequence shown here is derived from an EMBL/GenBank/DDBJ whole genome shotgun (WGS) entry which is preliminary data.</text>
</comment>
<dbReference type="InterPro" id="IPR035386">
    <property type="entry name" value="Arm-DNA-bind_5"/>
</dbReference>
<dbReference type="EMBL" id="AYYD01000575">
    <property type="protein sequence ID" value="ETK10815.1"/>
    <property type="molecule type" value="Genomic_DNA"/>
</dbReference>
<dbReference type="InterPro" id="IPR025269">
    <property type="entry name" value="SAM-like_dom"/>
</dbReference>
<feature type="non-terminal residue" evidence="4">
    <location>
        <position position="1"/>
    </location>
</feature>
<feature type="domain" description="Phage integrase SAM-like" evidence="2">
    <location>
        <begin position="74"/>
        <end position="174"/>
    </location>
</feature>
<accession>W2CUI6</accession>
<reference evidence="4 5" key="1">
    <citation type="submission" date="2013-11" db="EMBL/GenBank/DDBJ databases">
        <title>Single cell genomics of uncultured Tannerella BU063 (oral taxon 286).</title>
        <authorList>
            <person name="Beall C.J."/>
            <person name="Campbell A.G."/>
            <person name="Griffen A.L."/>
            <person name="Podar M."/>
            <person name="Leys E.J."/>
        </authorList>
    </citation>
    <scope>NUCLEOTIDE SEQUENCE [LARGE SCALE GENOMIC DNA]</scope>
    <source>
        <strain evidence="4">Cell 6/7/9</strain>
    </source>
</reference>
<dbReference type="GO" id="GO:0003677">
    <property type="term" value="F:DNA binding"/>
    <property type="evidence" value="ECO:0007669"/>
    <property type="project" value="UniProtKB-KW"/>
</dbReference>
<evidence type="ECO:0000259" key="3">
    <source>
        <dbReference type="Pfam" id="PF17293"/>
    </source>
</evidence>
<keyword evidence="5" id="KW-1185">Reference proteome</keyword>
<sequence length="182" mass="20727">QFSCKLSCNPDLWNPRESRMNGKSREAVEVNAKLDNLLLAVQSSYQSLLAKGSPFDATDIKEHFQGCVQSRTMLLERFDGLIEDMEEHVGVDIKRESLVLYRQTRARLQQFIRAKHNASDLTFSQLTEDFVKQFEQFATGEVGLKQSTCYNMVILVKKVCKLAYREGAADSLLFDNVHVDKG</sequence>
<evidence type="ECO:0000313" key="5">
    <source>
        <dbReference type="Proteomes" id="UP000018874"/>
    </source>
</evidence>
<gene>
    <name evidence="4" type="ORF">T231_02915</name>
</gene>
<evidence type="ECO:0000259" key="2">
    <source>
        <dbReference type="Pfam" id="PF13102"/>
    </source>
</evidence>
<proteinExistence type="predicted"/>
<dbReference type="InterPro" id="IPR010998">
    <property type="entry name" value="Integrase_recombinase_N"/>
</dbReference>
<dbReference type="Pfam" id="PF17293">
    <property type="entry name" value="Arm-DNA-bind_5"/>
    <property type="match status" value="1"/>
</dbReference>
<dbReference type="AlphaFoldDB" id="W2CUI6"/>
<dbReference type="Gene3D" id="1.10.150.130">
    <property type="match status" value="1"/>
</dbReference>